<dbReference type="Proteomes" id="UP000317778">
    <property type="component" value="Unassembled WGS sequence"/>
</dbReference>
<protein>
    <submittedName>
        <fullName evidence="1">Uncharacterized protein</fullName>
    </submittedName>
</protein>
<name>A0A532UXL7_UNCT6</name>
<accession>A0A532UXL7</accession>
<dbReference type="EMBL" id="NJBO01000023">
    <property type="protein sequence ID" value="TKJ39681.1"/>
    <property type="molecule type" value="Genomic_DNA"/>
</dbReference>
<dbReference type="AlphaFoldDB" id="A0A532UXL7"/>
<reference evidence="1 2" key="1">
    <citation type="submission" date="2017-06" db="EMBL/GenBank/DDBJ databases">
        <title>Novel microbial phyla capable of carbon fixation and sulfur reduction in deep-sea sediments.</title>
        <authorList>
            <person name="Huang J."/>
            <person name="Baker B."/>
            <person name="Wang Y."/>
        </authorList>
    </citation>
    <scope>NUCLEOTIDE SEQUENCE [LARGE SCALE GENOMIC DNA]</scope>
    <source>
        <strain evidence="1">B3_TA06</strain>
    </source>
</reference>
<proteinExistence type="predicted"/>
<evidence type="ECO:0000313" key="2">
    <source>
        <dbReference type="Proteomes" id="UP000317778"/>
    </source>
</evidence>
<gene>
    <name evidence="1" type="ORF">CEE36_10310</name>
</gene>
<evidence type="ECO:0000313" key="1">
    <source>
        <dbReference type="EMBL" id="TKJ39681.1"/>
    </source>
</evidence>
<organism evidence="1 2">
    <name type="scientific">candidate division TA06 bacterium B3_TA06</name>
    <dbReference type="NCBI Taxonomy" id="2012487"/>
    <lineage>
        <taxon>Bacteria</taxon>
        <taxon>Bacteria division TA06</taxon>
    </lineage>
</organism>
<sequence>MPEGNKPKIVPPVPTELSKLHDAMEERRHKSLEIIYKHPEWREHLELIHDSINIIVKATRDRGHKNPDELVLKHIGVSLYNDCTSAYSLLRSGYGQISLMPLRELLEWAMLLAMFALKTSAIQEWKNADREERLTKFSPGAIRNFINQKLDLPKNQRDALESAYHLLCEYGTHPTYKGIMIMLQTRTPELERKGTLYWGPFVEESQLLHFLIEFARIFSFTTNNLILAFGIDAFDEPLKAACLTFTAFRDQWWQRYGGFPPADASKDALS</sequence>
<comment type="caution">
    <text evidence="1">The sequence shown here is derived from an EMBL/GenBank/DDBJ whole genome shotgun (WGS) entry which is preliminary data.</text>
</comment>